<evidence type="ECO:0000313" key="5">
    <source>
        <dbReference type="EMBL" id="RGT83213.1"/>
    </source>
</evidence>
<name>A0A0M6WD42_9FIRM</name>
<feature type="coiled-coil region" evidence="1">
    <location>
        <begin position="112"/>
        <end position="146"/>
    </location>
</feature>
<reference evidence="7 8" key="3">
    <citation type="submission" date="2018-08" db="EMBL/GenBank/DDBJ databases">
        <title>A genome reference for cultivated species of the human gut microbiota.</title>
        <authorList>
            <person name="Zou Y."/>
            <person name="Xue W."/>
            <person name="Luo G."/>
        </authorList>
    </citation>
    <scope>NUCLEOTIDE SEQUENCE [LARGE SCALE GENOMIC DNA]</scope>
    <source>
        <strain evidence="5 9">AF18-16LB</strain>
        <strain evidence="4 8">AF25-15</strain>
        <strain evidence="3 7">TM10-3</strain>
    </source>
</reference>
<dbReference type="Proteomes" id="UP000049472">
    <property type="component" value="Unassembled WGS sequence"/>
</dbReference>
<gene>
    <name evidence="5" type="ORF">DWX06_04055</name>
    <name evidence="4" type="ORF">DWY38_07660</name>
    <name evidence="3" type="ORF">DXD95_09570</name>
    <name evidence="2" type="ORF">T1815_05401</name>
</gene>
<dbReference type="AlphaFoldDB" id="A0A0M6WD42"/>
<keyword evidence="6" id="KW-1185">Reference proteome</keyword>
<dbReference type="Proteomes" id="UP000260642">
    <property type="component" value="Unassembled WGS sequence"/>
</dbReference>
<proteinExistence type="predicted"/>
<protein>
    <submittedName>
        <fullName evidence="2">Uncharacterized protein</fullName>
    </submittedName>
</protein>
<reference evidence="2" key="1">
    <citation type="submission" date="2015-05" db="EMBL/GenBank/DDBJ databases">
        <authorList>
            <person name="Wang D.B."/>
            <person name="Wang M."/>
        </authorList>
    </citation>
    <scope>NUCLEOTIDE SEQUENCE [LARGE SCALE GENOMIC DNA]</scope>
    <source>
        <strain evidence="2">T1-815</strain>
    </source>
</reference>
<evidence type="ECO:0000313" key="4">
    <source>
        <dbReference type="EMBL" id="RGR54922.1"/>
    </source>
</evidence>
<dbReference type="EMBL" id="QRXG01000004">
    <property type="protein sequence ID" value="RGT83213.1"/>
    <property type="molecule type" value="Genomic_DNA"/>
</dbReference>
<keyword evidence="1" id="KW-0175">Coiled coil</keyword>
<accession>A0A0M6WD42</accession>
<dbReference type="RefSeq" id="WP_055061034.1">
    <property type="nucleotide sequence ID" value="NZ_CVRQ01000008.1"/>
</dbReference>
<dbReference type="Proteomes" id="UP000284296">
    <property type="component" value="Unassembled WGS sequence"/>
</dbReference>
<reference evidence="6" key="2">
    <citation type="submission" date="2015-05" db="EMBL/GenBank/DDBJ databases">
        <authorList>
            <consortium name="Pathogen Informatics"/>
        </authorList>
    </citation>
    <scope>NUCLEOTIDE SEQUENCE [LARGE SCALE GENOMIC DNA]</scope>
    <source>
        <strain evidence="6">T1-815</strain>
    </source>
</reference>
<sequence length="146" mass="17557">MFGQKKKKAQFNMMGDSRVTCYDFIRRFDELFESYRAADYKLYHRLSEEEMRPKLDQHLEELFTGDVDDANGDMLDSIILASYRESVTNLNVQRLNHKDMNRRLIAKRVSDYADFVRIREERQKELEQLEKEYEDVCNKIAAIEER</sequence>
<dbReference type="EMBL" id="CVRQ01000008">
    <property type="protein sequence ID" value="CRL33244.1"/>
    <property type="molecule type" value="Genomic_DNA"/>
</dbReference>
<organism evidence="2 6">
    <name type="scientific">Agathobacter rectalis</name>
    <dbReference type="NCBI Taxonomy" id="39491"/>
    <lineage>
        <taxon>Bacteria</taxon>
        <taxon>Bacillati</taxon>
        <taxon>Bacillota</taxon>
        <taxon>Clostridia</taxon>
        <taxon>Lachnospirales</taxon>
        <taxon>Lachnospiraceae</taxon>
        <taxon>Agathobacter</taxon>
    </lineage>
</organism>
<evidence type="ECO:0000313" key="8">
    <source>
        <dbReference type="Proteomes" id="UP000266066"/>
    </source>
</evidence>
<dbReference type="Proteomes" id="UP000266066">
    <property type="component" value="Unassembled WGS sequence"/>
</dbReference>
<evidence type="ECO:0000313" key="3">
    <source>
        <dbReference type="EMBL" id="RGI67543.1"/>
    </source>
</evidence>
<dbReference type="EMBL" id="QRUJ01000006">
    <property type="protein sequence ID" value="RGR54922.1"/>
    <property type="molecule type" value="Genomic_DNA"/>
</dbReference>
<evidence type="ECO:0000313" key="6">
    <source>
        <dbReference type="Proteomes" id="UP000049472"/>
    </source>
</evidence>
<dbReference type="EMBL" id="QSOB01000012">
    <property type="protein sequence ID" value="RGI67543.1"/>
    <property type="molecule type" value="Genomic_DNA"/>
</dbReference>
<evidence type="ECO:0000313" key="9">
    <source>
        <dbReference type="Proteomes" id="UP000284296"/>
    </source>
</evidence>
<evidence type="ECO:0000256" key="1">
    <source>
        <dbReference type="SAM" id="Coils"/>
    </source>
</evidence>
<evidence type="ECO:0000313" key="2">
    <source>
        <dbReference type="EMBL" id="CRL33244.1"/>
    </source>
</evidence>
<evidence type="ECO:0000313" key="7">
    <source>
        <dbReference type="Proteomes" id="UP000260642"/>
    </source>
</evidence>